<organism evidence="1 2">
    <name type="scientific">Nocardioides baekrokdamisoli</name>
    <dbReference type="NCBI Taxonomy" id="1804624"/>
    <lineage>
        <taxon>Bacteria</taxon>
        <taxon>Bacillati</taxon>
        <taxon>Actinomycetota</taxon>
        <taxon>Actinomycetes</taxon>
        <taxon>Propionibacteriales</taxon>
        <taxon>Nocardioidaceae</taxon>
        <taxon>Nocardioides</taxon>
    </lineage>
</organism>
<protein>
    <submittedName>
        <fullName evidence="1">Uncharacterized protein</fullName>
    </submittedName>
</protein>
<evidence type="ECO:0000313" key="1">
    <source>
        <dbReference type="EMBL" id="BBH17483.1"/>
    </source>
</evidence>
<dbReference type="AlphaFoldDB" id="A0A3G9IYH5"/>
<dbReference type="Proteomes" id="UP000271573">
    <property type="component" value="Chromosome"/>
</dbReference>
<dbReference type="KEGG" id="nbe:Back2_17700"/>
<gene>
    <name evidence="1" type="ORF">Back2_17700</name>
</gene>
<keyword evidence="2" id="KW-1185">Reference proteome</keyword>
<dbReference type="EMBL" id="AP019307">
    <property type="protein sequence ID" value="BBH17483.1"/>
    <property type="molecule type" value="Genomic_DNA"/>
</dbReference>
<dbReference type="RefSeq" id="WP_125568675.1">
    <property type="nucleotide sequence ID" value="NZ_AP019307.1"/>
</dbReference>
<sequence length="119" mass="13023">MTEEAALATEQALLMSYELTMLDRVISGSSTRERLALYDAVTAIVTARTAEAHEAGRRDEAESREWHNKVVAQRDALSGQVGRVERLLRSDGNSAAPGWHAVVRHALADPRSRDAEATP</sequence>
<name>A0A3G9IYH5_9ACTN</name>
<reference evidence="1 2" key="1">
    <citation type="submission" date="2018-11" db="EMBL/GenBank/DDBJ databases">
        <title>Complete genome sequence of Nocardioides baekrokdamisoli strain KCTC 39748.</title>
        <authorList>
            <person name="Kang S.W."/>
            <person name="Lee K.C."/>
            <person name="Kim K.K."/>
            <person name="Kim J.S."/>
            <person name="Kim D.S."/>
            <person name="Ko S.H."/>
            <person name="Yang S.H."/>
            <person name="Shin Y.K."/>
            <person name="Lee J.S."/>
        </authorList>
    </citation>
    <scope>NUCLEOTIDE SEQUENCE [LARGE SCALE GENOMIC DNA]</scope>
    <source>
        <strain evidence="1 2">KCTC 39748</strain>
    </source>
</reference>
<evidence type="ECO:0000313" key="2">
    <source>
        <dbReference type="Proteomes" id="UP000271573"/>
    </source>
</evidence>
<accession>A0A3G9IYH5</accession>
<proteinExistence type="predicted"/>